<proteinExistence type="predicted"/>
<evidence type="ECO:0000313" key="1">
    <source>
        <dbReference type="EMBL" id="CAI9177858.1"/>
    </source>
</evidence>
<organism evidence="1 2">
    <name type="scientific">Rangifer tarandus platyrhynchus</name>
    <name type="common">Svalbard reindeer</name>
    <dbReference type="NCBI Taxonomy" id="3082113"/>
    <lineage>
        <taxon>Eukaryota</taxon>
        <taxon>Metazoa</taxon>
        <taxon>Chordata</taxon>
        <taxon>Craniata</taxon>
        <taxon>Vertebrata</taxon>
        <taxon>Euteleostomi</taxon>
        <taxon>Mammalia</taxon>
        <taxon>Eutheria</taxon>
        <taxon>Laurasiatheria</taxon>
        <taxon>Artiodactyla</taxon>
        <taxon>Ruminantia</taxon>
        <taxon>Pecora</taxon>
        <taxon>Cervidae</taxon>
        <taxon>Odocoileinae</taxon>
        <taxon>Rangifer</taxon>
    </lineage>
</organism>
<accession>A0ABN8ZZ57</accession>
<dbReference type="Proteomes" id="UP001176941">
    <property type="component" value="Chromosome 7"/>
</dbReference>
<name>A0ABN8ZZ57_RANTA</name>
<dbReference type="EMBL" id="OX459943">
    <property type="protein sequence ID" value="CAI9177858.1"/>
    <property type="molecule type" value="Genomic_DNA"/>
</dbReference>
<keyword evidence="2" id="KW-1185">Reference proteome</keyword>
<evidence type="ECO:0000313" key="2">
    <source>
        <dbReference type="Proteomes" id="UP001176941"/>
    </source>
</evidence>
<reference evidence="1" key="1">
    <citation type="submission" date="2023-04" db="EMBL/GenBank/DDBJ databases">
        <authorList>
            <consortium name="ELIXIR-Norway"/>
        </authorList>
    </citation>
    <scope>NUCLEOTIDE SEQUENCE [LARGE SCALE GENOMIC DNA]</scope>
</reference>
<gene>
    <name evidence="1" type="ORF">MRATA1EN1_LOCUS26820</name>
</gene>
<protein>
    <submittedName>
        <fullName evidence="1">Uncharacterized protein</fullName>
    </submittedName>
</protein>
<sequence>MLSFKPAFSLSSFTFIKRLFSSSSLSAIRVVSSAYLRLLIFFQAVLIPACASSSLASHMMYSVYKLNKQGEIYSLDVLLSQFGASHCSMSSSNCCFLTCIQVSQEAGKVV</sequence>